<dbReference type="PATRIC" id="fig|1179773.3.peg.4777"/>
<dbReference type="PANTHER" id="PTHR46496:SF1">
    <property type="entry name" value="ZEAXANTHIN EPOXIDASE, CHLOROPLASTIC"/>
    <property type="match status" value="1"/>
</dbReference>
<dbReference type="Proteomes" id="UP000006281">
    <property type="component" value="Chromosome"/>
</dbReference>
<accession>K0K5B4</accession>
<dbReference type="SUPFAM" id="SSF51905">
    <property type="entry name" value="FAD/NAD(P)-binding domain"/>
    <property type="match status" value="1"/>
</dbReference>
<keyword evidence="4 6" id="KW-0560">Oxidoreductase</keyword>
<dbReference type="PRINTS" id="PR00420">
    <property type="entry name" value="RNGMNOXGNASE"/>
</dbReference>
<evidence type="ECO:0000313" key="6">
    <source>
        <dbReference type="EMBL" id="CCH32044.1"/>
    </source>
</evidence>
<dbReference type="BioCyc" id="SESP1179773:BN6_RS23065-MONOMER"/>
<evidence type="ECO:0000256" key="3">
    <source>
        <dbReference type="ARBA" id="ARBA00022827"/>
    </source>
</evidence>
<dbReference type="InterPro" id="IPR036188">
    <property type="entry name" value="FAD/NAD-bd_sf"/>
</dbReference>
<evidence type="ECO:0000256" key="2">
    <source>
        <dbReference type="ARBA" id="ARBA00022630"/>
    </source>
</evidence>
<evidence type="ECO:0000256" key="1">
    <source>
        <dbReference type="ARBA" id="ARBA00001974"/>
    </source>
</evidence>
<feature type="domain" description="FAD-binding" evidence="5">
    <location>
        <begin position="2"/>
        <end position="179"/>
    </location>
</feature>
<dbReference type="eggNOG" id="COG0654">
    <property type="taxonomic scope" value="Bacteria"/>
</dbReference>
<keyword evidence="2" id="KW-0285">Flavoprotein</keyword>
<dbReference type="AlphaFoldDB" id="K0K5B4"/>
<comment type="cofactor">
    <cofactor evidence="1">
        <name>FAD</name>
        <dbReference type="ChEBI" id="CHEBI:57692"/>
    </cofactor>
</comment>
<dbReference type="GO" id="GO:0004497">
    <property type="term" value="F:monooxygenase activity"/>
    <property type="evidence" value="ECO:0007669"/>
    <property type="project" value="UniProtKB-KW"/>
</dbReference>
<name>K0K5B4_SACES</name>
<evidence type="ECO:0000313" key="7">
    <source>
        <dbReference type="Proteomes" id="UP000006281"/>
    </source>
</evidence>
<dbReference type="HOGENOM" id="CLU_009665_19_5_11"/>
<dbReference type="InterPro" id="IPR002938">
    <property type="entry name" value="FAD-bd"/>
</dbReference>
<gene>
    <name evidence="6" type="ordered locus">BN6_47690</name>
</gene>
<keyword evidence="6" id="KW-0503">Monooxygenase</keyword>
<dbReference type="EMBL" id="HE804045">
    <property type="protein sequence ID" value="CCH32044.1"/>
    <property type="molecule type" value="Genomic_DNA"/>
</dbReference>
<protein>
    <submittedName>
        <fullName evidence="6">Putative FAD-dependent monooxygenase</fullName>
        <ecNumber evidence="6">1.14.13.-</ecNumber>
    </submittedName>
</protein>
<dbReference type="EC" id="1.14.13.-" evidence="6"/>
<organism evidence="6 7">
    <name type="scientific">Saccharothrix espanaensis (strain ATCC 51144 / DSM 44229 / JCM 9112 / NBRC 15066 / NRRL 15764)</name>
    <dbReference type="NCBI Taxonomy" id="1179773"/>
    <lineage>
        <taxon>Bacteria</taxon>
        <taxon>Bacillati</taxon>
        <taxon>Actinomycetota</taxon>
        <taxon>Actinomycetes</taxon>
        <taxon>Pseudonocardiales</taxon>
        <taxon>Pseudonocardiaceae</taxon>
        <taxon>Saccharothrix</taxon>
    </lineage>
</organism>
<sequence length="361" mass="38535">MKALIAGAGIGGLALAAALRRAGVEVEVYERAARLRPAGTGLSVMSNGLAALRSCGVRLDAGRPIERFELLTHDGRPLRTVPLGVTTGRLGVPSVCLSRAHLQAVLLAEAGPVELGAAVEGFEPDGTGVRVRVTGGEARGDVLIGADGFHSVVRRQLAGPETPRDARYRCLLATTSFRHERVTPGYVGHYWGRGRRFGLVDLGDRVYWWATGNDGVGDGFAGWAEEVVATVAATPADDVVEVRAADRPFLRRWGAGPVTLVGDAAHPMLTSLAQGAGMAIEDAAVLAHCLTTAGDPRQALRDYENRRRARTRAMVRTSRLLSRVEQADRAAWVRDAVFRLLPTRVLVRQNDSALTWTGSAS</sequence>
<keyword evidence="3" id="KW-0274">FAD</keyword>
<dbReference type="RefSeq" id="WP_015102156.1">
    <property type="nucleotide sequence ID" value="NC_019673.1"/>
</dbReference>
<dbReference type="OrthoDB" id="4568714at2"/>
<dbReference type="PANTHER" id="PTHR46496">
    <property type="match status" value="1"/>
</dbReference>
<reference evidence="6 7" key="1">
    <citation type="journal article" date="2012" name="BMC Genomics">
        <title>Complete genome sequence of Saccharothrix espanaensis DSM 44229T and comparison to the other completely sequenced Pseudonocardiaceae.</title>
        <authorList>
            <person name="Strobel T."/>
            <person name="Al-Dilaimi A."/>
            <person name="Blom J."/>
            <person name="Gessner A."/>
            <person name="Kalinowski J."/>
            <person name="Luzhetska M."/>
            <person name="Puhler A."/>
            <person name="Szczepanowski R."/>
            <person name="Bechthold A."/>
            <person name="Ruckert C."/>
        </authorList>
    </citation>
    <scope>NUCLEOTIDE SEQUENCE [LARGE SCALE GENOMIC DNA]</scope>
    <source>
        <strain evidence="7">ATCC 51144 / DSM 44229 / JCM 9112 / NBRC 15066 / NRRL 15764</strain>
    </source>
</reference>
<dbReference type="STRING" id="1179773.BN6_47690"/>
<dbReference type="GO" id="GO:0071949">
    <property type="term" value="F:FAD binding"/>
    <property type="evidence" value="ECO:0007669"/>
    <property type="project" value="InterPro"/>
</dbReference>
<proteinExistence type="predicted"/>
<feature type="domain" description="FAD-binding" evidence="5">
    <location>
        <begin position="249"/>
        <end position="317"/>
    </location>
</feature>
<dbReference type="Pfam" id="PF01494">
    <property type="entry name" value="FAD_binding_3"/>
    <property type="match status" value="2"/>
</dbReference>
<evidence type="ECO:0000256" key="4">
    <source>
        <dbReference type="ARBA" id="ARBA00023002"/>
    </source>
</evidence>
<dbReference type="KEGG" id="sesp:BN6_47690"/>
<evidence type="ECO:0000259" key="5">
    <source>
        <dbReference type="Pfam" id="PF01494"/>
    </source>
</evidence>
<keyword evidence="7" id="KW-1185">Reference proteome</keyword>
<dbReference type="Gene3D" id="3.50.50.60">
    <property type="entry name" value="FAD/NAD(P)-binding domain"/>
    <property type="match status" value="1"/>
</dbReference>